<dbReference type="AlphaFoldDB" id="A0A5C7GF75"/>
<evidence type="ECO:0000256" key="3">
    <source>
        <dbReference type="SAM" id="MobiDB-lite"/>
    </source>
</evidence>
<evidence type="ECO:0000256" key="2">
    <source>
        <dbReference type="ARBA" id="ARBA00022737"/>
    </source>
</evidence>
<keyword evidence="4" id="KW-0732">Signal</keyword>
<feature type="domain" description="HYR" evidence="5">
    <location>
        <begin position="36"/>
        <end position="119"/>
    </location>
</feature>
<dbReference type="InterPro" id="IPR013320">
    <property type="entry name" value="ConA-like_dom_sf"/>
</dbReference>
<dbReference type="PANTHER" id="PTHR46343:SF2">
    <property type="entry name" value="SUSHI_VON WILLEBRAND FACTOR TYPE A_EGF_PENTRAXIN DOMAIN-CONTAINING 1"/>
    <property type="match status" value="1"/>
</dbReference>
<dbReference type="InterPro" id="IPR000757">
    <property type="entry name" value="Beta-glucanase-like"/>
</dbReference>
<feature type="signal peptide" evidence="4">
    <location>
        <begin position="1"/>
        <end position="26"/>
    </location>
</feature>
<dbReference type="OrthoDB" id="657277at2"/>
<feature type="chain" id="PRO_5023094525" evidence="4">
    <location>
        <begin position="27"/>
        <end position="393"/>
    </location>
</feature>
<dbReference type="Gene3D" id="2.60.120.200">
    <property type="match status" value="1"/>
</dbReference>
<evidence type="ECO:0000313" key="7">
    <source>
        <dbReference type="EMBL" id="TXG35394.1"/>
    </source>
</evidence>
<evidence type="ECO:0000256" key="4">
    <source>
        <dbReference type="SAM" id="SignalP"/>
    </source>
</evidence>
<keyword evidence="8" id="KW-1185">Reference proteome</keyword>
<feature type="domain" description="GH16" evidence="6">
    <location>
        <begin position="139"/>
        <end position="393"/>
    </location>
</feature>
<evidence type="ECO:0000313" key="8">
    <source>
        <dbReference type="Proteomes" id="UP000321080"/>
    </source>
</evidence>
<dbReference type="PROSITE" id="PS51762">
    <property type="entry name" value="GH16_2"/>
    <property type="match status" value="1"/>
</dbReference>
<dbReference type="SUPFAM" id="SSF49899">
    <property type="entry name" value="Concanavalin A-like lectins/glucanases"/>
    <property type="match status" value="1"/>
</dbReference>
<proteinExistence type="inferred from homology"/>
<feature type="region of interest" description="Disordered" evidence="3">
    <location>
        <begin position="281"/>
        <end position="307"/>
    </location>
</feature>
<gene>
    <name evidence="7" type="ORF">FUA22_16755</name>
</gene>
<comment type="similarity">
    <text evidence="1">Belongs to the glycosyl hydrolase 16 family.</text>
</comment>
<dbReference type="EMBL" id="VRKQ01000018">
    <property type="protein sequence ID" value="TXG35394.1"/>
    <property type="molecule type" value="Genomic_DNA"/>
</dbReference>
<name>A0A5C7GF75_9FLAO</name>
<dbReference type="InterPro" id="IPR043555">
    <property type="entry name" value="SRPX-like"/>
</dbReference>
<dbReference type="Pfam" id="PF02494">
    <property type="entry name" value="HYR"/>
    <property type="match status" value="1"/>
</dbReference>
<dbReference type="RefSeq" id="WP_147769738.1">
    <property type="nucleotide sequence ID" value="NZ_VRKQ01000018.1"/>
</dbReference>
<dbReference type="Proteomes" id="UP000321080">
    <property type="component" value="Unassembled WGS sequence"/>
</dbReference>
<sequence>MFKYKFACFSCFALSFLLLNCSGSDSNEDVKEDPVIDTINPSINCPVDINVSIDNFSTIAVVTYTEPTGTDNVAGATTKQIAGLQSGDDYPIGTTTNTFEVTDAAGNKANCSFNVTVTQNGPSEDMPFFVETNYTPNGKKWTKVDSMSDEFNGNALDEVKWKNTDPNQWIGRPPGLFKKNTVSIADGNLRLTADELPAPEVVNGHNFTHAGSYITSTTSIGPGHYFECKMKSSQTFMSSTFWLINKRNEGTGCDRRTTEFDIQECVGEITTTANWAQSFNSSMHSNTHSRNNDCPETPTGSNGNSESITGKTYDDYHVYAGWWKNPTEVELFLDGKKVGTVTPPSSFDLPMYMKLVVETYDWNPVPNGGGMNGSIEERTTSYDWVRTWKLEDE</sequence>
<dbReference type="PANTHER" id="PTHR46343">
    <property type="entry name" value="HYR DOMAIN-CONTAINING PROTEIN"/>
    <property type="match status" value="1"/>
</dbReference>
<evidence type="ECO:0000259" key="5">
    <source>
        <dbReference type="PROSITE" id="PS50825"/>
    </source>
</evidence>
<reference evidence="7 8" key="1">
    <citation type="submission" date="2019-08" db="EMBL/GenBank/DDBJ databases">
        <title>Seonamhaeicola sediminis sp. nov., isolated from marine sediment.</title>
        <authorList>
            <person name="Cao W.R."/>
        </authorList>
    </citation>
    <scope>NUCLEOTIDE SEQUENCE [LARGE SCALE GENOMIC DNA]</scope>
    <source>
        <strain evidence="7 8">1505</strain>
    </source>
</reference>
<evidence type="ECO:0000256" key="1">
    <source>
        <dbReference type="ARBA" id="ARBA00006865"/>
    </source>
</evidence>
<accession>A0A5C7GF75</accession>
<keyword evidence="2" id="KW-0677">Repeat</keyword>
<dbReference type="GO" id="GO:0004553">
    <property type="term" value="F:hydrolase activity, hydrolyzing O-glycosyl compounds"/>
    <property type="evidence" value="ECO:0007669"/>
    <property type="project" value="InterPro"/>
</dbReference>
<comment type="caution">
    <text evidence="7">The sequence shown here is derived from an EMBL/GenBank/DDBJ whole genome shotgun (WGS) entry which is preliminary data.</text>
</comment>
<organism evidence="7 8">
    <name type="scientific">Seonamhaeicola maritimus</name>
    <dbReference type="NCBI Taxonomy" id="2591822"/>
    <lineage>
        <taxon>Bacteria</taxon>
        <taxon>Pseudomonadati</taxon>
        <taxon>Bacteroidota</taxon>
        <taxon>Flavobacteriia</taxon>
        <taxon>Flavobacteriales</taxon>
        <taxon>Flavobacteriaceae</taxon>
    </lineage>
</organism>
<dbReference type="GO" id="GO:0005975">
    <property type="term" value="P:carbohydrate metabolic process"/>
    <property type="evidence" value="ECO:0007669"/>
    <property type="project" value="InterPro"/>
</dbReference>
<dbReference type="InterPro" id="IPR003410">
    <property type="entry name" value="HYR_dom"/>
</dbReference>
<dbReference type="PROSITE" id="PS50825">
    <property type="entry name" value="HYR"/>
    <property type="match status" value="1"/>
</dbReference>
<evidence type="ECO:0000259" key="6">
    <source>
        <dbReference type="PROSITE" id="PS51762"/>
    </source>
</evidence>
<protein>
    <submittedName>
        <fullName evidence="7">HYR domain-containing protein</fullName>
    </submittedName>
</protein>